<dbReference type="InParanoid" id="T0Q6R9"/>
<dbReference type="InterPro" id="IPR046627">
    <property type="entry name" value="DUF6739"/>
</dbReference>
<protein>
    <submittedName>
        <fullName evidence="1">Uncharacterized protein</fullName>
    </submittedName>
</protein>
<dbReference type="Proteomes" id="UP000030762">
    <property type="component" value="Unassembled WGS sequence"/>
</dbReference>
<dbReference type="AlphaFoldDB" id="T0Q6R9"/>
<dbReference type="GeneID" id="19952605"/>
<dbReference type="RefSeq" id="XP_008616154.1">
    <property type="nucleotide sequence ID" value="XM_008617932.1"/>
</dbReference>
<keyword evidence="2" id="KW-1185">Reference proteome</keyword>
<accession>T0Q6R9</accession>
<dbReference type="Pfam" id="PF20524">
    <property type="entry name" value="DUF6739"/>
    <property type="match status" value="1"/>
</dbReference>
<evidence type="ECO:0000313" key="2">
    <source>
        <dbReference type="Proteomes" id="UP000030762"/>
    </source>
</evidence>
<reference evidence="1 2" key="1">
    <citation type="submission" date="2012-04" db="EMBL/GenBank/DDBJ databases">
        <title>The Genome Sequence of Saprolegnia declina VS20.</title>
        <authorList>
            <consortium name="The Broad Institute Genome Sequencing Platform"/>
            <person name="Russ C."/>
            <person name="Nusbaum C."/>
            <person name="Tyler B."/>
            <person name="van West P."/>
            <person name="Dieguez-Uribeondo J."/>
            <person name="de Bruijn I."/>
            <person name="Tripathy S."/>
            <person name="Jiang R."/>
            <person name="Young S.K."/>
            <person name="Zeng Q."/>
            <person name="Gargeya S."/>
            <person name="Fitzgerald M."/>
            <person name="Haas B."/>
            <person name="Abouelleil A."/>
            <person name="Alvarado L."/>
            <person name="Arachchi H.M."/>
            <person name="Berlin A."/>
            <person name="Chapman S.B."/>
            <person name="Goldberg J."/>
            <person name="Griggs A."/>
            <person name="Gujja S."/>
            <person name="Hansen M."/>
            <person name="Howarth C."/>
            <person name="Imamovic A."/>
            <person name="Larimer J."/>
            <person name="McCowen C."/>
            <person name="Montmayeur A."/>
            <person name="Murphy C."/>
            <person name="Neiman D."/>
            <person name="Pearson M."/>
            <person name="Priest M."/>
            <person name="Roberts A."/>
            <person name="Saif S."/>
            <person name="Shea T."/>
            <person name="Sisk P."/>
            <person name="Sykes S."/>
            <person name="Wortman J."/>
            <person name="Nusbaum C."/>
            <person name="Birren B."/>
        </authorList>
    </citation>
    <scope>NUCLEOTIDE SEQUENCE [LARGE SCALE GENOMIC DNA]</scope>
    <source>
        <strain evidence="1 2">VS20</strain>
    </source>
</reference>
<name>T0Q6R9_SAPDV</name>
<gene>
    <name evidence="1" type="ORF">SDRG_11878</name>
</gene>
<proteinExistence type="predicted"/>
<dbReference type="EMBL" id="JH767176">
    <property type="protein sequence ID" value="EQC30301.1"/>
    <property type="molecule type" value="Genomic_DNA"/>
</dbReference>
<sequence>MLQHGNRRALWTSMGASWVRASTGVLQKLLAKDPPTPPPSVLAAKKAARLQDALWKPALEFPASALDRDKRSLNHSLQVLERLTLRTLAHVLQPTPLAVLGSCCTLVLGIGGLEAAYLLDDSYLHAYRQHDNYAIAFMVEYAYENFASSCIWDTKPPALVARALGLDPHEILHEFADTPDDAQRMLTILGLRTQRALVAGFMLIAQGLGIMGGAMRVSRDYSKNVCSGKEPPLHGVKERIIRLTGTASDATEVSMARYGAHMLPVFKDPHKMRYLISLWSHNGKFPCVWHVPGGKYGFRHSWTGLRIDKRYMLKTTTGKLILTMEADVTRAEEAFHLMPSTQPDLSIEEASQGFRLIERAAAARIERPFRSLRVILGDSLQVEQQVPLRARLDAKNECDVFIDAKAIVMLALLKWAHKLPQDATIVIDSSPEHYAYMAHLLAAKGHATMPQSEAAALTHVKTEAWPHLVYLSSTSATINALQTLIQSNRADPTQCCALLNNAYGLDHLREIALYEDTRIGSICAAELHDDYFRQVRIWTRMGHSASAIQAELDTRFAEVLAIKQSTLESVPRTASHDVSTIASTEP</sequence>
<dbReference type="OMA" id="MYKYATH"/>
<evidence type="ECO:0000313" key="1">
    <source>
        <dbReference type="EMBL" id="EQC30301.1"/>
    </source>
</evidence>
<dbReference type="VEuPathDB" id="FungiDB:SDRG_11878"/>
<dbReference type="OrthoDB" id="2111127at2759"/>
<dbReference type="eggNOG" id="ENOG502RWW7">
    <property type="taxonomic scope" value="Eukaryota"/>
</dbReference>
<organism evidence="1 2">
    <name type="scientific">Saprolegnia diclina (strain VS20)</name>
    <dbReference type="NCBI Taxonomy" id="1156394"/>
    <lineage>
        <taxon>Eukaryota</taxon>
        <taxon>Sar</taxon>
        <taxon>Stramenopiles</taxon>
        <taxon>Oomycota</taxon>
        <taxon>Saprolegniomycetes</taxon>
        <taxon>Saprolegniales</taxon>
        <taxon>Saprolegniaceae</taxon>
        <taxon>Saprolegnia</taxon>
    </lineage>
</organism>